<keyword evidence="2" id="KW-1185">Reference proteome</keyword>
<dbReference type="EMBL" id="SRLO01001591">
    <property type="protein sequence ID" value="TNN36639.1"/>
    <property type="molecule type" value="Genomic_DNA"/>
</dbReference>
<organism evidence="1 2">
    <name type="scientific">Liparis tanakae</name>
    <name type="common">Tanaka's snailfish</name>
    <dbReference type="NCBI Taxonomy" id="230148"/>
    <lineage>
        <taxon>Eukaryota</taxon>
        <taxon>Metazoa</taxon>
        <taxon>Chordata</taxon>
        <taxon>Craniata</taxon>
        <taxon>Vertebrata</taxon>
        <taxon>Euteleostomi</taxon>
        <taxon>Actinopterygii</taxon>
        <taxon>Neopterygii</taxon>
        <taxon>Teleostei</taxon>
        <taxon>Neoteleostei</taxon>
        <taxon>Acanthomorphata</taxon>
        <taxon>Eupercaria</taxon>
        <taxon>Perciformes</taxon>
        <taxon>Cottioidei</taxon>
        <taxon>Cottales</taxon>
        <taxon>Liparidae</taxon>
        <taxon>Liparis</taxon>
    </lineage>
</organism>
<gene>
    <name evidence="1" type="ORF">EYF80_053198</name>
</gene>
<reference evidence="1 2" key="1">
    <citation type="submission" date="2019-03" db="EMBL/GenBank/DDBJ databases">
        <title>First draft genome of Liparis tanakae, snailfish: a comprehensive survey of snailfish specific genes.</title>
        <authorList>
            <person name="Kim W."/>
            <person name="Song I."/>
            <person name="Jeong J.-H."/>
            <person name="Kim D."/>
            <person name="Kim S."/>
            <person name="Ryu S."/>
            <person name="Song J.Y."/>
            <person name="Lee S.K."/>
        </authorList>
    </citation>
    <scope>NUCLEOTIDE SEQUENCE [LARGE SCALE GENOMIC DNA]</scope>
    <source>
        <tissue evidence="1">Muscle</tissue>
    </source>
</reference>
<dbReference type="AlphaFoldDB" id="A0A4Z2F658"/>
<comment type="caution">
    <text evidence="1">The sequence shown here is derived from an EMBL/GenBank/DDBJ whole genome shotgun (WGS) entry which is preliminary data.</text>
</comment>
<evidence type="ECO:0000313" key="1">
    <source>
        <dbReference type="EMBL" id="TNN36639.1"/>
    </source>
</evidence>
<sequence length="183" mass="20297">MRKCGALQQDVDGNLPLEAGVQQIPEDVDRRLRVHGGARHPAVGDVLRPAQVHLRHGGVGHLGPVVQRQRQLGGLVLRALREEELRARVVGHHHLGERLQLRVREEAAQAVRAQVLPERLAPVQQERLQREPLVLAVQEVRFGLVRPRVHVVVVQTLDLGQSHGSPWLPPASTAITDAPKLNY</sequence>
<evidence type="ECO:0000313" key="2">
    <source>
        <dbReference type="Proteomes" id="UP000314294"/>
    </source>
</evidence>
<protein>
    <submittedName>
        <fullName evidence="1">Uncharacterized protein</fullName>
    </submittedName>
</protein>
<dbReference type="Proteomes" id="UP000314294">
    <property type="component" value="Unassembled WGS sequence"/>
</dbReference>
<proteinExistence type="predicted"/>
<accession>A0A4Z2F658</accession>
<name>A0A4Z2F658_9TELE</name>